<dbReference type="HOGENOM" id="CLU_2381312_0_0_11"/>
<protein>
    <submittedName>
        <fullName evidence="1">Uncharacterized protein</fullName>
    </submittedName>
</protein>
<evidence type="ECO:0000313" key="1">
    <source>
        <dbReference type="EMBL" id="BAC19608.1"/>
    </source>
</evidence>
<sequence>MHDEPVPGDPQRGSVMLIFPRSEPIADSEMPASSSFDLADSSSSLERSSTFVPHALRNSTWVMLSFWERNLFIEIMGDLIGETSDCKQCVPQFL</sequence>
<evidence type="ECO:0000313" key="2">
    <source>
        <dbReference type="Proteomes" id="UP000001409"/>
    </source>
</evidence>
<organism evidence="1 2">
    <name type="scientific">Corynebacterium efficiens (strain DSM 44549 / YS-314 / AJ 12310 / JCM 11189 / NBRC 100395)</name>
    <dbReference type="NCBI Taxonomy" id="196164"/>
    <lineage>
        <taxon>Bacteria</taxon>
        <taxon>Bacillati</taxon>
        <taxon>Actinomycetota</taxon>
        <taxon>Actinomycetes</taxon>
        <taxon>Mycobacteriales</taxon>
        <taxon>Corynebacteriaceae</taxon>
        <taxon>Corynebacterium</taxon>
    </lineage>
</organism>
<keyword evidence="2" id="KW-1185">Reference proteome</keyword>
<dbReference type="Proteomes" id="UP000001409">
    <property type="component" value="Chromosome"/>
</dbReference>
<accession>Q8FLR5</accession>
<proteinExistence type="predicted"/>
<reference evidence="1 2" key="1">
    <citation type="journal article" date="2003" name="Genome Res.">
        <title>Comparative complete genome sequence analysis of the amino acid replacements responsible for the thermostability of Corynebacterium efficiens.</title>
        <authorList>
            <person name="Nishio Y."/>
            <person name="Nakamura Y."/>
            <person name="Kawarabayasi Y."/>
            <person name="Usuda Y."/>
            <person name="Kimura E."/>
            <person name="Sugimoto S."/>
            <person name="Matsui K."/>
            <person name="Yamagishi A."/>
            <person name="Kikuchi H."/>
            <person name="Ikeo K."/>
            <person name="Gojobori T."/>
        </authorList>
    </citation>
    <scope>NUCLEOTIDE SEQUENCE [LARGE SCALE GENOMIC DNA]</scope>
    <source>
        <strain evidence="2">DSM 44549 / YS-314 / AJ 12310 / JCM 11189 / NBRC 100395</strain>
    </source>
</reference>
<dbReference type="KEGG" id="cef:CE2798"/>
<dbReference type="EMBL" id="BA000035">
    <property type="protein sequence ID" value="BAC19608.1"/>
    <property type="molecule type" value="Genomic_DNA"/>
</dbReference>
<dbReference type="AlphaFoldDB" id="Q8FLR5"/>
<dbReference type="STRING" id="196164.gene:10743247"/>
<name>Q8FLR5_COREF</name>